<keyword evidence="3" id="KW-1185">Reference proteome</keyword>
<dbReference type="Proteomes" id="UP001055125">
    <property type="component" value="Unassembled WGS sequence"/>
</dbReference>
<sequence length="103" mass="10893">MGINPYIAVFASAGLVALMTAPAPSWEGLAISLLCLVASAIGKLLWRSKPKPTLKRKSPDAMIYPERAAPGRAPTYGAPTAGAVPMAPHPALLRTVRMQTSRR</sequence>
<feature type="transmembrane region" description="Helical" evidence="1">
    <location>
        <begin position="29"/>
        <end position="46"/>
    </location>
</feature>
<organism evidence="2 3">
    <name type="scientific">Methylobacterium iners</name>
    <dbReference type="NCBI Taxonomy" id="418707"/>
    <lineage>
        <taxon>Bacteria</taxon>
        <taxon>Pseudomonadati</taxon>
        <taxon>Pseudomonadota</taxon>
        <taxon>Alphaproteobacteria</taxon>
        <taxon>Hyphomicrobiales</taxon>
        <taxon>Methylobacteriaceae</taxon>
        <taxon>Methylobacterium</taxon>
    </lineage>
</organism>
<comment type="caution">
    <text evidence="2">The sequence shown here is derived from an EMBL/GenBank/DDBJ whole genome shotgun (WGS) entry which is preliminary data.</text>
</comment>
<name>A0ABQ4S2W7_9HYPH</name>
<evidence type="ECO:0000313" key="3">
    <source>
        <dbReference type="Proteomes" id="UP001055125"/>
    </source>
</evidence>
<gene>
    <name evidence="2" type="ORF">OCOJLMKI_3474</name>
</gene>
<reference evidence="2" key="2">
    <citation type="submission" date="2021-08" db="EMBL/GenBank/DDBJ databases">
        <authorList>
            <person name="Tani A."/>
            <person name="Ola A."/>
            <person name="Ogura Y."/>
            <person name="Katsura K."/>
            <person name="Hayashi T."/>
        </authorList>
    </citation>
    <scope>NUCLEOTIDE SEQUENCE</scope>
    <source>
        <strain evidence="2">DSM 19015</strain>
    </source>
</reference>
<keyword evidence="1" id="KW-0472">Membrane</keyword>
<evidence type="ECO:0000313" key="2">
    <source>
        <dbReference type="EMBL" id="GJD96254.1"/>
    </source>
</evidence>
<accession>A0ABQ4S2W7</accession>
<proteinExistence type="predicted"/>
<protein>
    <submittedName>
        <fullName evidence="2">Uncharacterized protein</fullName>
    </submittedName>
</protein>
<reference evidence="2" key="1">
    <citation type="journal article" date="2021" name="Front. Microbiol.">
        <title>Comprehensive Comparative Genomics and Phenotyping of Methylobacterium Species.</title>
        <authorList>
            <person name="Alessa O."/>
            <person name="Ogura Y."/>
            <person name="Fujitani Y."/>
            <person name="Takami H."/>
            <person name="Hayashi T."/>
            <person name="Sahin N."/>
            <person name="Tani A."/>
        </authorList>
    </citation>
    <scope>NUCLEOTIDE SEQUENCE</scope>
    <source>
        <strain evidence="2">DSM 19015</strain>
    </source>
</reference>
<keyword evidence="1" id="KW-0812">Transmembrane</keyword>
<dbReference type="EMBL" id="BPQP01000057">
    <property type="protein sequence ID" value="GJD96254.1"/>
    <property type="molecule type" value="Genomic_DNA"/>
</dbReference>
<evidence type="ECO:0000256" key="1">
    <source>
        <dbReference type="SAM" id="Phobius"/>
    </source>
</evidence>
<keyword evidence="1" id="KW-1133">Transmembrane helix</keyword>
<feature type="transmembrane region" description="Helical" evidence="1">
    <location>
        <begin position="7"/>
        <end position="23"/>
    </location>
</feature>